<accession>A0A2J6TAC6</accession>
<dbReference type="STRING" id="1095630.A0A2J6TAC6"/>
<dbReference type="EMBL" id="KZ613803">
    <property type="protein sequence ID" value="PMD59977.1"/>
    <property type="molecule type" value="Genomic_DNA"/>
</dbReference>
<reference evidence="2 3" key="1">
    <citation type="submission" date="2016-04" db="EMBL/GenBank/DDBJ databases">
        <title>A degradative enzymes factory behind the ericoid mycorrhizal symbiosis.</title>
        <authorList>
            <consortium name="DOE Joint Genome Institute"/>
            <person name="Martino E."/>
            <person name="Morin E."/>
            <person name="Grelet G."/>
            <person name="Kuo A."/>
            <person name="Kohler A."/>
            <person name="Daghino S."/>
            <person name="Barry K."/>
            <person name="Choi C."/>
            <person name="Cichocki N."/>
            <person name="Clum A."/>
            <person name="Copeland A."/>
            <person name="Hainaut M."/>
            <person name="Haridas S."/>
            <person name="Labutti K."/>
            <person name="Lindquist E."/>
            <person name="Lipzen A."/>
            <person name="Khouja H.-R."/>
            <person name="Murat C."/>
            <person name="Ohm R."/>
            <person name="Olson A."/>
            <person name="Spatafora J."/>
            <person name="Veneault-Fourrey C."/>
            <person name="Henrissat B."/>
            <person name="Grigoriev I."/>
            <person name="Martin F."/>
            <person name="Perotto S."/>
        </authorList>
    </citation>
    <scope>NUCLEOTIDE SEQUENCE [LARGE SCALE GENOMIC DNA]</scope>
    <source>
        <strain evidence="2 3">E</strain>
    </source>
</reference>
<dbReference type="RefSeq" id="XP_024736881.1">
    <property type="nucleotide sequence ID" value="XM_024886844.1"/>
</dbReference>
<dbReference type="OrthoDB" id="3552888at2759"/>
<evidence type="ECO:0000313" key="2">
    <source>
        <dbReference type="EMBL" id="PMD59977.1"/>
    </source>
</evidence>
<name>A0A2J6TAC6_9HELO</name>
<feature type="chain" id="PRO_5014440869" evidence="1">
    <location>
        <begin position="23"/>
        <end position="205"/>
    </location>
</feature>
<evidence type="ECO:0000256" key="1">
    <source>
        <dbReference type="SAM" id="SignalP"/>
    </source>
</evidence>
<dbReference type="PANTHER" id="PTHR35605:SF1">
    <property type="entry name" value="ECP2 EFFECTOR PROTEIN DOMAIN-CONTAINING PROTEIN-RELATED"/>
    <property type="match status" value="1"/>
</dbReference>
<dbReference type="Proteomes" id="UP000235371">
    <property type="component" value="Unassembled WGS sequence"/>
</dbReference>
<sequence length="205" mass="22757">MHPYCITNVLFLIATLITLVLSASLPLDAAHSAVAFEKYQMQPATFKGEIGDHSYELNGTAETVWAQLKEIYPEIELKEHDSLGLETRAMEKRNKILPPLCIPVSGWPWVGATPSAIQDGISYLKNLNTRINIDAHACSRISCSYSSAIFLCNDNDVTISPASPYLATYAQDLNHLMDLCRSGKKAGGQLFDTDRYNIIMRQDDC</sequence>
<keyword evidence="1" id="KW-0732">Signal</keyword>
<gene>
    <name evidence="2" type="ORF">K444DRAFT_663547</name>
</gene>
<dbReference type="GeneID" id="36594921"/>
<proteinExistence type="predicted"/>
<dbReference type="AlphaFoldDB" id="A0A2J6TAC6"/>
<dbReference type="PANTHER" id="PTHR35605">
    <property type="entry name" value="ECP2 EFFECTOR PROTEIN DOMAIN-CONTAINING PROTEIN-RELATED"/>
    <property type="match status" value="1"/>
</dbReference>
<protein>
    <submittedName>
        <fullName evidence="2">Uncharacterized protein</fullName>
    </submittedName>
</protein>
<feature type="signal peptide" evidence="1">
    <location>
        <begin position="1"/>
        <end position="22"/>
    </location>
</feature>
<organism evidence="2 3">
    <name type="scientific">Hyaloscypha bicolor E</name>
    <dbReference type="NCBI Taxonomy" id="1095630"/>
    <lineage>
        <taxon>Eukaryota</taxon>
        <taxon>Fungi</taxon>
        <taxon>Dikarya</taxon>
        <taxon>Ascomycota</taxon>
        <taxon>Pezizomycotina</taxon>
        <taxon>Leotiomycetes</taxon>
        <taxon>Helotiales</taxon>
        <taxon>Hyaloscyphaceae</taxon>
        <taxon>Hyaloscypha</taxon>
        <taxon>Hyaloscypha bicolor</taxon>
    </lineage>
</organism>
<keyword evidence="3" id="KW-1185">Reference proteome</keyword>
<dbReference type="InParanoid" id="A0A2J6TAC6"/>
<evidence type="ECO:0000313" key="3">
    <source>
        <dbReference type="Proteomes" id="UP000235371"/>
    </source>
</evidence>